<reference evidence="1 2" key="1">
    <citation type="submission" date="2016-06" db="EMBL/GenBank/DDBJ databases">
        <authorList>
            <person name="Ramos C."/>
            <person name="Pintado A."/>
            <person name="Crespo-Gomez J.I."/>
        </authorList>
    </citation>
    <scope>NUCLEOTIDE SEQUENCE [LARGE SCALE GENOMIC DNA]</scope>
    <source>
        <strain evidence="1 2">AVO110</strain>
    </source>
</reference>
<protein>
    <submittedName>
        <fullName evidence="1">Uncharacterized protein</fullName>
    </submittedName>
</protein>
<sequence>MRWLSEIGAISVNAEDRETRTEERRLDAILAEIEDPWSQQLLMGYFTALSARRESGETDLRSIRLALRPAANLLKSARLAVGALPTQKALESFWRGSPGHVAALSGFIGHLNKSYELQLKWRPSDDWLAKAKKDKAERELVALLKEKDQQASDFEARWIVKGLAYFHNIRRASQKTLVYKKESYQGIDGFSVDHAGEKLWVPSVSSYDRGRVIME</sequence>
<name>A0ABR7S6N3_AQUAC</name>
<organism evidence="1 2">
    <name type="scientific">Aquipseudomonas alcaligenes</name>
    <name type="common">Pseudomonas alcaligenes</name>
    <dbReference type="NCBI Taxonomy" id="43263"/>
    <lineage>
        <taxon>Bacteria</taxon>
        <taxon>Pseudomonadati</taxon>
        <taxon>Pseudomonadota</taxon>
        <taxon>Gammaproteobacteria</taxon>
        <taxon>Pseudomonadales</taxon>
        <taxon>Pseudomonadaceae</taxon>
        <taxon>Aquipseudomonas</taxon>
    </lineage>
</organism>
<evidence type="ECO:0000313" key="1">
    <source>
        <dbReference type="EMBL" id="MBC9252834.1"/>
    </source>
</evidence>
<keyword evidence="2" id="KW-1185">Reference proteome</keyword>
<proteinExistence type="predicted"/>
<evidence type="ECO:0000313" key="2">
    <source>
        <dbReference type="Proteomes" id="UP000744555"/>
    </source>
</evidence>
<dbReference type="EMBL" id="LZEU01000001">
    <property type="protein sequence ID" value="MBC9252834.1"/>
    <property type="molecule type" value="Genomic_DNA"/>
</dbReference>
<dbReference type="Proteomes" id="UP000744555">
    <property type="component" value="Unassembled WGS sequence"/>
</dbReference>
<comment type="caution">
    <text evidence="1">The sequence shown here is derived from an EMBL/GenBank/DDBJ whole genome shotgun (WGS) entry which is preliminary data.</text>
</comment>
<accession>A0ABR7S6N3</accession>
<gene>
    <name evidence="1" type="ORF">A9179_21425</name>
</gene>